<feature type="region of interest" description="Disordered" evidence="9">
    <location>
        <begin position="659"/>
        <end position="702"/>
    </location>
</feature>
<evidence type="ECO:0000313" key="11">
    <source>
        <dbReference type="EMBL" id="CAG6653295.1"/>
    </source>
</evidence>
<feature type="region of interest" description="Disordered" evidence="9">
    <location>
        <begin position="105"/>
        <end position="125"/>
    </location>
</feature>
<keyword evidence="3 7" id="KW-0812">Transmembrane</keyword>
<dbReference type="GO" id="GO:0031965">
    <property type="term" value="C:nuclear membrane"/>
    <property type="evidence" value="ECO:0007669"/>
    <property type="project" value="UniProtKB-SubCell"/>
</dbReference>
<feature type="region of interest" description="Disordered" evidence="9">
    <location>
        <begin position="272"/>
        <end position="352"/>
    </location>
</feature>
<evidence type="ECO:0000256" key="3">
    <source>
        <dbReference type="ARBA" id="ARBA00022692"/>
    </source>
</evidence>
<comment type="similarity">
    <text evidence="2">Belongs to the nesprin family.</text>
</comment>
<feature type="compositionally biased region" description="Basic and acidic residues" evidence="9">
    <location>
        <begin position="20"/>
        <end position="34"/>
    </location>
</feature>
<keyword evidence="6" id="KW-0539">Nucleus</keyword>
<feature type="region of interest" description="Disordered" evidence="9">
    <location>
        <begin position="418"/>
        <end position="489"/>
    </location>
</feature>
<dbReference type="PROSITE" id="PS51049">
    <property type="entry name" value="KASH"/>
    <property type="match status" value="1"/>
</dbReference>
<evidence type="ECO:0000256" key="7">
    <source>
        <dbReference type="PROSITE-ProRule" id="PRU00385"/>
    </source>
</evidence>
<keyword evidence="4" id="KW-1133">Transmembrane helix</keyword>
<evidence type="ECO:0000256" key="1">
    <source>
        <dbReference type="ARBA" id="ARBA00004126"/>
    </source>
</evidence>
<evidence type="ECO:0000256" key="9">
    <source>
        <dbReference type="SAM" id="MobiDB-lite"/>
    </source>
</evidence>
<feature type="compositionally biased region" description="Low complexity" evidence="9">
    <location>
        <begin position="732"/>
        <end position="745"/>
    </location>
</feature>
<feature type="compositionally biased region" description="Polar residues" evidence="9">
    <location>
        <begin position="328"/>
        <end position="337"/>
    </location>
</feature>
<keyword evidence="8" id="KW-0175">Coiled coil</keyword>
<feature type="compositionally biased region" description="Low complexity" evidence="9">
    <location>
        <begin position="8"/>
        <end position="19"/>
    </location>
</feature>
<dbReference type="SMART" id="SM01249">
    <property type="entry name" value="KASH"/>
    <property type="match status" value="1"/>
</dbReference>
<feature type="compositionally biased region" description="Polar residues" evidence="9">
    <location>
        <begin position="480"/>
        <end position="489"/>
    </location>
</feature>
<feature type="compositionally biased region" description="Low complexity" evidence="9">
    <location>
        <begin position="338"/>
        <end position="352"/>
    </location>
</feature>
<accession>A0A8D8RNY3</accession>
<organism evidence="11">
    <name type="scientific">Cacopsylla melanoneura</name>
    <dbReference type="NCBI Taxonomy" id="428564"/>
    <lineage>
        <taxon>Eukaryota</taxon>
        <taxon>Metazoa</taxon>
        <taxon>Ecdysozoa</taxon>
        <taxon>Arthropoda</taxon>
        <taxon>Hexapoda</taxon>
        <taxon>Insecta</taxon>
        <taxon>Pterygota</taxon>
        <taxon>Neoptera</taxon>
        <taxon>Paraneoptera</taxon>
        <taxon>Hemiptera</taxon>
        <taxon>Sternorrhyncha</taxon>
        <taxon>Psylloidea</taxon>
        <taxon>Psyllidae</taxon>
        <taxon>Psyllinae</taxon>
        <taxon>Cacopsylla</taxon>
    </lineage>
</organism>
<protein>
    <recommendedName>
        <fullName evidence="10">KASH domain-containing protein</fullName>
    </recommendedName>
</protein>
<evidence type="ECO:0000256" key="4">
    <source>
        <dbReference type="ARBA" id="ARBA00022989"/>
    </source>
</evidence>
<feature type="compositionally biased region" description="Basic and acidic residues" evidence="9">
    <location>
        <begin position="418"/>
        <end position="428"/>
    </location>
</feature>
<evidence type="ECO:0000256" key="5">
    <source>
        <dbReference type="ARBA" id="ARBA00023136"/>
    </source>
</evidence>
<reference evidence="11" key="1">
    <citation type="submission" date="2021-05" db="EMBL/GenBank/DDBJ databases">
        <authorList>
            <person name="Alioto T."/>
            <person name="Alioto T."/>
            <person name="Gomez Garrido J."/>
        </authorList>
    </citation>
    <scope>NUCLEOTIDE SEQUENCE</scope>
</reference>
<name>A0A8D8RNY3_9HEMI</name>
<keyword evidence="5 7" id="KW-0472">Membrane</keyword>
<dbReference type="EMBL" id="HBUF01172820">
    <property type="protein sequence ID" value="CAG6653295.1"/>
    <property type="molecule type" value="Transcribed_RNA"/>
</dbReference>
<comment type="subcellular location">
    <subcellularLocation>
        <location evidence="1">Nucleus membrane</location>
    </subcellularLocation>
</comment>
<feature type="compositionally biased region" description="Polar residues" evidence="9">
    <location>
        <begin position="430"/>
        <end position="445"/>
    </location>
</feature>
<evidence type="ECO:0000256" key="2">
    <source>
        <dbReference type="ARBA" id="ARBA00008619"/>
    </source>
</evidence>
<dbReference type="InterPro" id="IPR012315">
    <property type="entry name" value="KASH"/>
</dbReference>
<proteinExistence type="inferred from homology"/>
<evidence type="ECO:0000256" key="8">
    <source>
        <dbReference type="SAM" id="Coils"/>
    </source>
</evidence>
<feature type="coiled-coil region" evidence="8">
    <location>
        <begin position="947"/>
        <end position="1022"/>
    </location>
</feature>
<evidence type="ECO:0000259" key="10">
    <source>
        <dbReference type="PROSITE" id="PS51049"/>
    </source>
</evidence>
<feature type="compositionally biased region" description="Basic and acidic residues" evidence="9">
    <location>
        <begin position="44"/>
        <end position="55"/>
    </location>
</feature>
<sequence>MSTPSMKNSFSLSSLPPSNHHVETPEQVRIRERPYNSLTKKPRKHEEKENWRKSWDSQSGKIGDGFQENYDYLMQTHLIDSCRSIATDGKIHANQTSKLVQLSPDLPHSLVDSNSSPNSNSKRSKPFHSNCLDLYLNIEHEIKGLISCMDCIETRLPPVNMRTRWKKNEISKEDLGRRKLKHEVIHQELEALGKAIRSKKNVLDSFSFTNGITNDRNGKIQSLNPTYKSIRTLEDRWQLLFLRSIEWECTIDQLLQKTCTGSYKRLKLLNRSGDQNTSSENTDEPASKCPRLSLPSSPTDRHAHHCSTGSEHLLMDTSVPPEDLRPSKTITLPNGTIPSLSQTSSNFSTTFSSPSKMVDLSCQLKSDSDNNNSEPKIIQGSDMSQFSYDESFFTKDASIFNNSDRSAHNNAIIYHKHEDTDSEVDRQRRNSTQTLELCETNGTKNSESEMKTSDLSSEDDETSWAYDSTAGSTRERKTNPSESSIDNKTQTDFCQTPVTTKPCSKLPLSSKLPLDVTATSAIFSVENPKVKSIKKLVNYAELLVRRPSKVKRYHHSSSHSQDEKFMLADSCDASGEYTSEDELCDADSEDSTRRCDDVHSTPKVTLRAKSTRVDRPRSMSILPSSSLQHMFTSFSNSESALNQILNLSSHSVKTESSMNSSSTIEESSQFCDTKSHTSSLKRHRKKHRRLRKSGSGSADNLSLAKSIGRSQHHLNRTFVIAQQLYKSESFSGSSSRRLSFSGDKSGLSSDLRTLNNTTDAEIDELEEEAMVTDSDTVGEDKKKTKKKVCSTVPNFKIGKSTNFFPTAKLRTDFTSGAEEQTSSVGTIPDEAWDNYQEKYHSEAYSEELPDSELLHQTLHFGEDYGSFIDCQSDLIDEDESSVVESESEEDVEKFISKCKLKFELVEAIYENEMNMSRLKKTKLRRLVRDIIRKLRMISERLNDVAEIKDLMQKYENFENKLSSEESSTKDLKKEMDHLKREFTTLANRVTDIEDQKEIKEKIKEIQEKKDMLSRERNSFSQNEEHDRLYNELEESLKYCMKIADTLEQLEGDLISFQNDLKSEVDKLKNLELGKSAEFFEELIKHDLSLIQDPVALQDAKQLYQMTIPSCEGSDSGISDSEHDCERDKKLSDLRQLQKFLDSVLSSNKKTLIAKKMDETEAELRKLKNLRRLVFHSTLLPQMESEPNLDSGAPHDDTETNATAKIAPWNICRSREARAKILAGVVASGAAVPTEAAGAVANDDPDKPEPPFKGNSHLWRIVRSALPFHLAIIVIACIVWMYQPSCCDQLNNLNLSRSPQLKYMSGSPPI</sequence>
<evidence type="ECO:0000256" key="6">
    <source>
        <dbReference type="ARBA" id="ARBA00023242"/>
    </source>
</evidence>
<feature type="region of interest" description="Disordered" evidence="9">
    <location>
        <begin position="1"/>
        <end position="58"/>
    </location>
</feature>
<dbReference type="Pfam" id="PF10541">
    <property type="entry name" value="KASH"/>
    <property type="match status" value="1"/>
</dbReference>
<feature type="topological domain" description="Cytoplasmic" evidence="7">
    <location>
        <begin position="1"/>
        <end position="1262"/>
    </location>
</feature>
<feature type="region of interest" description="Disordered" evidence="9">
    <location>
        <begin position="732"/>
        <end position="752"/>
    </location>
</feature>
<feature type="domain" description="KASH" evidence="10">
    <location>
        <begin position="1254"/>
        <end position="1309"/>
    </location>
</feature>
<feature type="compositionally biased region" description="Low complexity" evidence="9">
    <location>
        <begin position="659"/>
        <end position="668"/>
    </location>
</feature>
<feature type="compositionally biased region" description="Basic residues" evidence="9">
    <location>
        <begin position="679"/>
        <end position="692"/>
    </location>
</feature>
<feature type="topological domain" description="Perinuclear space" evidence="7">
    <location>
        <begin position="1284"/>
        <end position="1309"/>
    </location>
</feature>